<evidence type="ECO:0000313" key="2">
    <source>
        <dbReference type="EMBL" id="VZH84235.1"/>
    </source>
</evidence>
<feature type="domain" description="HNH nuclease" evidence="1">
    <location>
        <begin position="265"/>
        <end position="317"/>
    </location>
</feature>
<dbReference type="RefSeq" id="WP_155871318.1">
    <property type="nucleotide sequence ID" value="NZ_LR738855.1"/>
</dbReference>
<dbReference type="Proteomes" id="UP000423525">
    <property type="component" value="Chromosome"/>
</dbReference>
<dbReference type="AlphaFoldDB" id="A0A6I8MG62"/>
<dbReference type="EMBL" id="LR738855">
    <property type="protein sequence ID" value="VZH84235.1"/>
    <property type="molecule type" value="Genomic_DNA"/>
</dbReference>
<protein>
    <submittedName>
        <fullName evidence="2">HNH endonuclease</fullName>
    </submittedName>
</protein>
<evidence type="ECO:0000313" key="3">
    <source>
        <dbReference type="Proteomes" id="UP000423525"/>
    </source>
</evidence>
<dbReference type="CDD" id="cd00085">
    <property type="entry name" value="HNHc"/>
    <property type="match status" value="1"/>
</dbReference>
<dbReference type="InterPro" id="IPR003615">
    <property type="entry name" value="HNH_nuc"/>
</dbReference>
<dbReference type="SMART" id="SM00507">
    <property type="entry name" value="HNHc"/>
    <property type="match status" value="1"/>
</dbReference>
<accession>A0A6I8MG62</accession>
<reference evidence="2 3" key="1">
    <citation type="submission" date="2019-11" db="EMBL/GenBank/DDBJ databases">
        <authorList>
            <person name="Brisse S."/>
        </authorList>
    </citation>
    <scope>NUCLEOTIDE SEQUENCE [LARGE SCALE GENOMIC DNA]</scope>
    <source>
        <strain evidence="2">FRC0190</strain>
    </source>
</reference>
<dbReference type="GO" id="GO:0004519">
    <property type="term" value="F:endonuclease activity"/>
    <property type="evidence" value="ECO:0007669"/>
    <property type="project" value="UniProtKB-KW"/>
</dbReference>
<organism evidence="2 3">
    <name type="scientific">Corynebacterium rouxii</name>
    <dbReference type="NCBI Taxonomy" id="2719119"/>
    <lineage>
        <taxon>Bacteria</taxon>
        <taxon>Bacillati</taxon>
        <taxon>Actinomycetota</taxon>
        <taxon>Actinomycetes</taxon>
        <taxon>Mycobacteriales</taxon>
        <taxon>Corynebacteriaceae</taxon>
        <taxon>Corynebacterium</taxon>
    </lineage>
</organism>
<keyword evidence="2" id="KW-0378">Hydrolase</keyword>
<keyword evidence="2" id="KW-0540">Nuclease</keyword>
<name>A0A6I8MG62_9CORY</name>
<keyword evidence="2" id="KW-0255">Endonuclease</keyword>
<evidence type="ECO:0000259" key="1">
    <source>
        <dbReference type="SMART" id="SM00507"/>
    </source>
</evidence>
<dbReference type="KEGG" id="crf:FRC0190_00268"/>
<gene>
    <name evidence="2" type="ORF">FRC0190_00268</name>
</gene>
<proteinExistence type="predicted"/>
<sequence length="368" mass="41511">MNITGDTTNTQPFYSHCDMNDPLCRAQRLHTQFDYHRWHSLQPDDNDDVDTYTADIATRIGKTQRYVCDHLDAIYYLTQLPQLHTLYQQLWHLDDTRLIAITRIISALPTTYFDAIDAHLTRWLTPTQPAQTIPSTRAIIRFLRKTITALGYHLDNTRKPEQYLYVYDAGHGLAGIDALIHAGVAELLETTLRSIKKTHDCDDSTALQLLLEDKTSVVINVYDTGTGITYTPQGTALPTVPEHAVIRVLGDVDTAVVAGYRFTEAMRRFIQGRDGVCRFPGCGVLAQWCDIDHVEEYGHGGVTGAVNAQCLCRHHHNMKTSRRVDCEIDAYGVVSWQIGDRTVVTTPEGVLAGQTFRQRREKKIKKAA</sequence>